<keyword evidence="1" id="KW-1133">Transmembrane helix</keyword>
<proteinExistence type="predicted"/>
<organism evidence="2 3">
    <name type="scientific">Aminobacter aminovorans</name>
    <name type="common">Chelatobacter heintzii</name>
    <dbReference type="NCBI Taxonomy" id="83263"/>
    <lineage>
        <taxon>Bacteria</taxon>
        <taxon>Pseudomonadati</taxon>
        <taxon>Pseudomonadota</taxon>
        <taxon>Alphaproteobacteria</taxon>
        <taxon>Hyphomicrobiales</taxon>
        <taxon>Phyllobacteriaceae</taxon>
        <taxon>Aminobacter</taxon>
    </lineage>
</organism>
<sequence length="83" mass="9011">MAQQRMSRDGKPWPPGVEPLPLDGFDMLGFHRETKALHWDGVPVITKHELGKQEFFLASIAAWATVAAAVFAGIALVVQIVSG</sequence>
<feature type="transmembrane region" description="Helical" evidence="1">
    <location>
        <begin position="55"/>
        <end position="81"/>
    </location>
</feature>
<keyword evidence="1" id="KW-0472">Membrane</keyword>
<evidence type="ECO:0000313" key="3">
    <source>
        <dbReference type="Proteomes" id="UP000254701"/>
    </source>
</evidence>
<dbReference type="RefSeq" id="WP_131922307.1">
    <property type="nucleotide sequence ID" value="NZ_BAAAVY010000002.1"/>
</dbReference>
<protein>
    <submittedName>
        <fullName evidence="2">Uncharacterized protein</fullName>
    </submittedName>
</protein>
<reference evidence="2 3" key="1">
    <citation type="submission" date="2018-06" db="EMBL/GenBank/DDBJ databases">
        <authorList>
            <consortium name="Pathogen Informatics"/>
            <person name="Doyle S."/>
        </authorList>
    </citation>
    <scope>NUCLEOTIDE SEQUENCE [LARGE SCALE GENOMIC DNA]</scope>
    <source>
        <strain evidence="2 3">NCTC10684</strain>
    </source>
</reference>
<dbReference type="Proteomes" id="UP000254701">
    <property type="component" value="Unassembled WGS sequence"/>
</dbReference>
<evidence type="ECO:0000313" key="2">
    <source>
        <dbReference type="EMBL" id="SUU89394.1"/>
    </source>
</evidence>
<dbReference type="AlphaFoldDB" id="A0A380WMJ2"/>
<gene>
    <name evidence="2" type="ORF">NCTC10684_02634</name>
</gene>
<accession>A0A380WMJ2</accession>
<evidence type="ECO:0000256" key="1">
    <source>
        <dbReference type="SAM" id="Phobius"/>
    </source>
</evidence>
<name>A0A380WMJ2_AMIAI</name>
<dbReference type="EMBL" id="UFSM01000001">
    <property type="protein sequence ID" value="SUU89394.1"/>
    <property type="molecule type" value="Genomic_DNA"/>
</dbReference>
<keyword evidence="1" id="KW-0812">Transmembrane</keyword>